<dbReference type="AlphaFoldDB" id="A0A9P9EUP3"/>
<name>A0A9P9EUP3_9HYPO</name>
<proteinExistence type="predicted"/>
<dbReference type="OrthoDB" id="3901509at2759"/>
<keyword evidence="2" id="KW-1185">Reference proteome</keyword>
<evidence type="ECO:0000313" key="2">
    <source>
        <dbReference type="Proteomes" id="UP000717696"/>
    </source>
</evidence>
<organism evidence="1 2">
    <name type="scientific">Dactylonectria estremocensis</name>
    <dbReference type="NCBI Taxonomy" id="1079267"/>
    <lineage>
        <taxon>Eukaryota</taxon>
        <taxon>Fungi</taxon>
        <taxon>Dikarya</taxon>
        <taxon>Ascomycota</taxon>
        <taxon>Pezizomycotina</taxon>
        <taxon>Sordariomycetes</taxon>
        <taxon>Hypocreomycetidae</taxon>
        <taxon>Hypocreales</taxon>
        <taxon>Nectriaceae</taxon>
        <taxon>Dactylonectria</taxon>
    </lineage>
</organism>
<accession>A0A9P9EUP3</accession>
<reference evidence="1" key="1">
    <citation type="journal article" date="2021" name="Nat. Commun.">
        <title>Genetic determinants of endophytism in the Arabidopsis root mycobiome.</title>
        <authorList>
            <person name="Mesny F."/>
            <person name="Miyauchi S."/>
            <person name="Thiergart T."/>
            <person name="Pickel B."/>
            <person name="Atanasova L."/>
            <person name="Karlsson M."/>
            <person name="Huettel B."/>
            <person name="Barry K.W."/>
            <person name="Haridas S."/>
            <person name="Chen C."/>
            <person name="Bauer D."/>
            <person name="Andreopoulos W."/>
            <person name="Pangilinan J."/>
            <person name="LaButti K."/>
            <person name="Riley R."/>
            <person name="Lipzen A."/>
            <person name="Clum A."/>
            <person name="Drula E."/>
            <person name="Henrissat B."/>
            <person name="Kohler A."/>
            <person name="Grigoriev I.V."/>
            <person name="Martin F.M."/>
            <person name="Hacquard S."/>
        </authorList>
    </citation>
    <scope>NUCLEOTIDE SEQUENCE</scope>
    <source>
        <strain evidence="1">MPI-CAGE-AT-0021</strain>
    </source>
</reference>
<evidence type="ECO:0000313" key="1">
    <source>
        <dbReference type="EMBL" id="KAH7145446.1"/>
    </source>
</evidence>
<sequence length="200" mass="21911">MLFSQTRHASIFFFNTDNMRTLPFICALAAKASAEELLSLDVPQGDWNCSTVTIALTTNATALSGYVVMLAKGWVGAAIRERYAFDGQIETNALGIAIILIISTSIDELVAADMQGYLDDDDDRLDATNETVQDGLANTDDPGCDPSQTLDALCWGSWIENYDIQKVGTRCGAHYFELHICPLGFFNQICPGSYQKFVES</sequence>
<dbReference type="EMBL" id="JAGMUU010000009">
    <property type="protein sequence ID" value="KAH7145446.1"/>
    <property type="molecule type" value="Genomic_DNA"/>
</dbReference>
<protein>
    <submittedName>
        <fullName evidence="1">Uncharacterized protein</fullName>
    </submittedName>
</protein>
<comment type="caution">
    <text evidence="1">The sequence shown here is derived from an EMBL/GenBank/DDBJ whole genome shotgun (WGS) entry which is preliminary data.</text>
</comment>
<dbReference type="Proteomes" id="UP000717696">
    <property type="component" value="Unassembled WGS sequence"/>
</dbReference>
<gene>
    <name evidence="1" type="ORF">B0J13DRAFT_322587</name>
</gene>